<dbReference type="InterPro" id="IPR046208">
    <property type="entry name" value="DUF6241"/>
</dbReference>
<comment type="caution">
    <text evidence="2">The sequence shown here is derived from an EMBL/GenBank/DDBJ whole genome shotgun (WGS) entry which is preliminary data.</text>
</comment>
<dbReference type="AlphaFoldDB" id="A0A073KCH0"/>
<dbReference type="OrthoDB" id="1932566at2"/>
<evidence type="ECO:0000313" key="2">
    <source>
        <dbReference type="EMBL" id="KEK24290.1"/>
    </source>
</evidence>
<name>A0A073KCH0_9BACI</name>
<protein>
    <recommendedName>
        <fullName evidence="4">CTP synthase</fullName>
    </recommendedName>
</protein>
<reference evidence="2 3" key="1">
    <citation type="submission" date="2014-06" db="EMBL/GenBank/DDBJ databases">
        <title>Draft genome sequence of Bacillus gaemokensis JCM 15801 (MCCC 1A00707).</title>
        <authorList>
            <person name="Lai Q."/>
            <person name="Liu Y."/>
            <person name="Shao Z."/>
        </authorList>
    </citation>
    <scope>NUCLEOTIDE SEQUENCE [LARGE SCALE GENOMIC DNA]</scope>
    <source>
        <strain evidence="2 3">JCM 15801</strain>
    </source>
</reference>
<keyword evidence="3" id="KW-1185">Reference proteome</keyword>
<evidence type="ECO:0000256" key="1">
    <source>
        <dbReference type="SAM" id="Phobius"/>
    </source>
</evidence>
<dbReference type="RefSeq" id="WP_033674662.1">
    <property type="nucleotide sequence ID" value="NZ_JOTM01000008.1"/>
</dbReference>
<dbReference type="Proteomes" id="UP000027778">
    <property type="component" value="Unassembled WGS sequence"/>
</dbReference>
<dbReference type="STRING" id="574375.AZF08_19340"/>
<organism evidence="2 3">
    <name type="scientific">Bacillus gaemokensis</name>
    <dbReference type="NCBI Taxonomy" id="574375"/>
    <lineage>
        <taxon>Bacteria</taxon>
        <taxon>Bacillati</taxon>
        <taxon>Bacillota</taxon>
        <taxon>Bacilli</taxon>
        <taxon>Bacillales</taxon>
        <taxon>Bacillaceae</taxon>
        <taxon>Bacillus</taxon>
        <taxon>Bacillus cereus group</taxon>
    </lineage>
</organism>
<dbReference type="eggNOG" id="ENOG5032VH8">
    <property type="taxonomic scope" value="Bacteria"/>
</dbReference>
<dbReference type="Pfam" id="PF19754">
    <property type="entry name" value="DUF6241"/>
    <property type="match status" value="1"/>
</dbReference>
<dbReference type="EMBL" id="JOTM01000008">
    <property type="protein sequence ID" value="KEK24290.1"/>
    <property type="molecule type" value="Genomic_DNA"/>
</dbReference>
<sequence length="163" mass="19402">MSKWITWISITSVIVISVIFGVQKFLVYVEEEDRRLKKHETTTQKQIGANESPQYTEGEIISIMHKMVHQKVKSPEKWGFIEMTLEEIKNTKKLVESSKHLNNKPKLLTILERWEKGDFSQTVEEHNFFWKMQGGDTGKAFERLTREEEKQYLEQMKNQKRKI</sequence>
<evidence type="ECO:0008006" key="4">
    <source>
        <dbReference type="Google" id="ProtNLM"/>
    </source>
</evidence>
<gene>
    <name evidence="2" type="ORF">BAGA_28390</name>
</gene>
<keyword evidence="1" id="KW-0812">Transmembrane</keyword>
<keyword evidence="1" id="KW-0472">Membrane</keyword>
<keyword evidence="1" id="KW-1133">Transmembrane helix</keyword>
<feature type="transmembrane region" description="Helical" evidence="1">
    <location>
        <begin position="6"/>
        <end position="29"/>
    </location>
</feature>
<proteinExistence type="predicted"/>
<evidence type="ECO:0000313" key="3">
    <source>
        <dbReference type="Proteomes" id="UP000027778"/>
    </source>
</evidence>
<accession>A0A073KCH0</accession>